<dbReference type="EMBL" id="CP025583">
    <property type="protein sequence ID" value="AUM75369.1"/>
    <property type="molecule type" value="Genomic_DNA"/>
</dbReference>
<feature type="transmembrane region" description="Helical" evidence="1">
    <location>
        <begin position="48"/>
        <end position="69"/>
    </location>
</feature>
<gene>
    <name evidence="2" type="ORF">CYR75_14645</name>
</gene>
<feature type="transmembrane region" description="Helical" evidence="1">
    <location>
        <begin position="211"/>
        <end position="230"/>
    </location>
</feature>
<name>A0A2K9MIA9_9RHOB</name>
<feature type="transmembrane region" description="Helical" evidence="1">
    <location>
        <begin position="188"/>
        <end position="205"/>
    </location>
</feature>
<organism evidence="2 3">
    <name type="scientific">Paracoccus jeotgali</name>
    <dbReference type="NCBI Taxonomy" id="2065379"/>
    <lineage>
        <taxon>Bacteria</taxon>
        <taxon>Pseudomonadati</taxon>
        <taxon>Pseudomonadota</taxon>
        <taxon>Alphaproteobacteria</taxon>
        <taxon>Rhodobacterales</taxon>
        <taxon>Paracoccaceae</taxon>
        <taxon>Paracoccus</taxon>
    </lineage>
</organism>
<evidence type="ECO:0000313" key="3">
    <source>
        <dbReference type="Proteomes" id="UP000234882"/>
    </source>
</evidence>
<dbReference type="Proteomes" id="UP000234882">
    <property type="component" value="Chromosome"/>
</dbReference>
<accession>A0A2K9MIA9</accession>
<keyword evidence="1" id="KW-0472">Membrane</keyword>
<feature type="transmembrane region" description="Helical" evidence="1">
    <location>
        <begin position="81"/>
        <end position="98"/>
    </location>
</feature>
<dbReference type="AlphaFoldDB" id="A0A2K9MIA9"/>
<reference evidence="3" key="1">
    <citation type="submission" date="2017-12" db="EMBL/GenBank/DDBJ databases">
        <title>Genomic analysis of Paracoccus sp. CBA4604.</title>
        <authorList>
            <person name="Roh S.W."/>
            <person name="Kim J.Y."/>
            <person name="Kim J.S."/>
        </authorList>
    </citation>
    <scope>NUCLEOTIDE SEQUENCE [LARGE SCALE GENOMIC DNA]</scope>
    <source>
        <strain evidence="3">CBA4604</strain>
    </source>
</reference>
<keyword evidence="1" id="KW-0812">Transmembrane</keyword>
<feature type="transmembrane region" description="Helical" evidence="1">
    <location>
        <begin position="104"/>
        <end position="124"/>
    </location>
</feature>
<dbReference type="RefSeq" id="WP_101500711.1">
    <property type="nucleotide sequence ID" value="NZ_CP025583.1"/>
</dbReference>
<evidence type="ECO:0008006" key="4">
    <source>
        <dbReference type="Google" id="ProtNLM"/>
    </source>
</evidence>
<evidence type="ECO:0000313" key="2">
    <source>
        <dbReference type="EMBL" id="AUM75369.1"/>
    </source>
</evidence>
<feature type="transmembrane region" description="Helical" evidence="1">
    <location>
        <begin position="136"/>
        <end position="155"/>
    </location>
</feature>
<evidence type="ECO:0000256" key="1">
    <source>
        <dbReference type="SAM" id="Phobius"/>
    </source>
</evidence>
<sequence length="236" mass="25214">MTDRIWAWLVLILAVAFAVSPLFSDGFNGFTKDQFPVVLDHWPAQPAGWAFSIWGIIYLWLIIGLGYGVWRRADDPDWQPARPALALSLAVGVPWIAVANMAPIAATVMILIMAAAAIAAMLRAGHRDPLLQAQPIGLYAGWLTAASGVALAVTLSGHAVLSPQPAALILLALVLAVALIVQARRPDVWSYPLAVGWAALGIVAANFRADYWPVAALAALGIVALAWRYFSGKDMT</sequence>
<proteinExistence type="predicted"/>
<dbReference type="KEGG" id="paru:CYR75_14645"/>
<keyword evidence="3" id="KW-1185">Reference proteome</keyword>
<keyword evidence="1" id="KW-1133">Transmembrane helix</keyword>
<feature type="transmembrane region" description="Helical" evidence="1">
    <location>
        <begin position="161"/>
        <end position="181"/>
    </location>
</feature>
<dbReference type="OrthoDB" id="5189031at2"/>
<protein>
    <recommendedName>
        <fullName evidence="4">Tryptophan-rich sensory protein</fullName>
    </recommendedName>
</protein>